<comment type="similarity">
    <text evidence="1 12">Belongs to the Nth/MutY family.</text>
</comment>
<dbReference type="InterPro" id="IPR000445">
    <property type="entry name" value="HhH_motif"/>
</dbReference>
<dbReference type="GO" id="GO:0140078">
    <property type="term" value="F:class I DNA-(apurinic or apyrimidinic site) endonuclease activity"/>
    <property type="evidence" value="ECO:0007669"/>
    <property type="project" value="UniProtKB-EC"/>
</dbReference>
<comment type="catalytic activity">
    <reaction evidence="12">
        <text>2'-deoxyribonucleotide-(2'-deoxyribose 5'-phosphate)-2'-deoxyribonucleotide-DNA = a 3'-end 2'-deoxyribonucleotide-(2,3-dehydro-2,3-deoxyribose 5'-phosphate)-DNA + a 5'-end 5'-phospho-2'-deoxyribonucleoside-DNA + H(+)</text>
        <dbReference type="Rhea" id="RHEA:66592"/>
        <dbReference type="Rhea" id="RHEA-COMP:13180"/>
        <dbReference type="Rhea" id="RHEA-COMP:16897"/>
        <dbReference type="Rhea" id="RHEA-COMP:17067"/>
        <dbReference type="ChEBI" id="CHEBI:15378"/>
        <dbReference type="ChEBI" id="CHEBI:136412"/>
        <dbReference type="ChEBI" id="CHEBI:157695"/>
        <dbReference type="ChEBI" id="CHEBI:167181"/>
        <dbReference type="EC" id="4.2.99.18"/>
    </reaction>
</comment>
<dbReference type="PANTHER" id="PTHR10359">
    <property type="entry name" value="A/G-SPECIFIC ADENINE GLYCOSYLASE/ENDONUCLEASE III"/>
    <property type="match status" value="1"/>
</dbReference>
<dbReference type="CDD" id="cd00056">
    <property type="entry name" value="ENDO3c"/>
    <property type="match status" value="1"/>
</dbReference>
<dbReference type="NCBIfam" id="TIGR01083">
    <property type="entry name" value="nth"/>
    <property type="match status" value="1"/>
</dbReference>
<keyword evidence="15" id="KW-0540">Nuclease</keyword>
<comment type="function">
    <text evidence="12">DNA repair enzyme that has both DNA N-glycosylase activity and AP-lyase activity. The DNA N-glycosylase activity releases various damaged pyrimidines from DNA by cleaving the N-glycosidic bond, leaving an AP (apurinic/apyrimidinic) site. The AP-lyase activity cleaves the phosphodiester bond 3' to the AP site by a beta-elimination, leaving a 3'-terminal unsaturated sugar and a product with a terminal 5'-phosphate.</text>
</comment>
<keyword evidence="10 12" id="KW-0456">Lyase</keyword>
<evidence type="ECO:0000256" key="5">
    <source>
        <dbReference type="ARBA" id="ARBA00022801"/>
    </source>
</evidence>
<evidence type="ECO:0000256" key="9">
    <source>
        <dbReference type="ARBA" id="ARBA00023204"/>
    </source>
</evidence>
<dbReference type="GO" id="GO:0006285">
    <property type="term" value="P:base-excision repair, AP site formation"/>
    <property type="evidence" value="ECO:0007669"/>
    <property type="project" value="TreeGrafter"/>
</dbReference>
<feature type="binding site" evidence="12">
    <location>
        <position position="363"/>
    </location>
    <ligand>
        <name>[4Fe-4S] cluster</name>
        <dbReference type="ChEBI" id="CHEBI:49883"/>
    </ligand>
</feature>
<dbReference type="AlphaFoldDB" id="V7DGW3"/>
<dbReference type="EC" id="4.2.99.18" evidence="12"/>
<feature type="binding site" evidence="12">
    <location>
        <position position="370"/>
    </location>
    <ligand>
        <name>[4Fe-4S] cluster</name>
        <dbReference type="ChEBI" id="CHEBI:49883"/>
    </ligand>
</feature>
<keyword evidence="13" id="KW-0812">Transmembrane</keyword>
<keyword evidence="9 12" id="KW-0234">DNA repair</keyword>
<dbReference type="InterPro" id="IPR005759">
    <property type="entry name" value="Nth"/>
</dbReference>
<dbReference type="Pfam" id="PF00730">
    <property type="entry name" value="HhH-GPD"/>
    <property type="match status" value="1"/>
</dbReference>
<evidence type="ECO:0000256" key="10">
    <source>
        <dbReference type="ARBA" id="ARBA00023239"/>
    </source>
</evidence>
<evidence type="ECO:0000256" key="3">
    <source>
        <dbReference type="ARBA" id="ARBA00022723"/>
    </source>
</evidence>
<dbReference type="EMBL" id="AXUP01000044">
    <property type="protein sequence ID" value="ESW40631.1"/>
    <property type="molecule type" value="Genomic_DNA"/>
</dbReference>
<feature type="binding site" evidence="12">
    <location>
        <position position="373"/>
    </location>
    <ligand>
        <name>[4Fe-4S] cluster</name>
        <dbReference type="ChEBI" id="CHEBI:49883"/>
    </ligand>
</feature>
<dbReference type="InterPro" id="IPR003265">
    <property type="entry name" value="HhH-GPD_domain"/>
</dbReference>
<dbReference type="SMART" id="SM00478">
    <property type="entry name" value="ENDO3c"/>
    <property type="match status" value="1"/>
</dbReference>
<dbReference type="InterPro" id="IPR011257">
    <property type="entry name" value="DNA_glycosylase"/>
</dbReference>
<dbReference type="GO" id="GO:0051539">
    <property type="term" value="F:4 iron, 4 sulfur cluster binding"/>
    <property type="evidence" value="ECO:0007669"/>
    <property type="project" value="UniProtKB-UniRule"/>
</dbReference>
<reference evidence="15 16" key="1">
    <citation type="submission" date="2013-10" db="EMBL/GenBank/DDBJ databases">
        <title>Whole Genome Shotgun Sequence of Pseudomonas taiwanensis SJ9.</title>
        <authorList>
            <person name="Hong S.-J."/>
            <person name="Shin J.-H."/>
        </authorList>
    </citation>
    <scope>NUCLEOTIDE SEQUENCE [LARGE SCALE GENOMIC DNA]</scope>
    <source>
        <strain evidence="15 16">SJ9</strain>
    </source>
</reference>
<name>V7DGW3_9PSED</name>
<evidence type="ECO:0000313" key="15">
    <source>
        <dbReference type="EMBL" id="ESW40631.1"/>
    </source>
</evidence>
<keyword evidence="7 12" id="KW-0411">Iron-sulfur</keyword>
<dbReference type="Pfam" id="PF00633">
    <property type="entry name" value="HHH"/>
    <property type="match status" value="1"/>
</dbReference>
<evidence type="ECO:0000256" key="7">
    <source>
        <dbReference type="ARBA" id="ARBA00023014"/>
    </source>
</evidence>
<dbReference type="PANTHER" id="PTHR10359:SF18">
    <property type="entry name" value="ENDONUCLEASE III"/>
    <property type="match status" value="1"/>
</dbReference>
<dbReference type="GO" id="GO:0003677">
    <property type="term" value="F:DNA binding"/>
    <property type="evidence" value="ECO:0007669"/>
    <property type="project" value="UniProtKB-UniRule"/>
</dbReference>
<keyword evidence="15" id="KW-0255">Endonuclease</keyword>
<dbReference type="InterPro" id="IPR003651">
    <property type="entry name" value="Endonuclease3_FeS-loop_motif"/>
</dbReference>
<evidence type="ECO:0000256" key="11">
    <source>
        <dbReference type="ARBA" id="ARBA00023295"/>
    </source>
</evidence>
<protein>
    <recommendedName>
        <fullName evidence="12">Endonuclease III</fullName>
        <ecNumber evidence="12">4.2.99.18</ecNumber>
    </recommendedName>
    <alternativeName>
        <fullName evidence="12">DNA-(apurinic or apyrimidinic site) lyase</fullName>
    </alternativeName>
</protein>
<feature type="transmembrane region" description="Helical" evidence="13">
    <location>
        <begin position="52"/>
        <end position="73"/>
    </location>
</feature>
<evidence type="ECO:0000256" key="8">
    <source>
        <dbReference type="ARBA" id="ARBA00023125"/>
    </source>
</evidence>
<dbReference type="SMART" id="SM00525">
    <property type="entry name" value="FES"/>
    <property type="match status" value="1"/>
</dbReference>
<dbReference type="GO" id="GO:0046872">
    <property type="term" value="F:metal ion binding"/>
    <property type="evidence" value="ECO:0007669"/>
    <property type="project" value="UniProtKB-KW"/>
</dbReference>
<evidence type="ECO:0000256" key="2">
    <source>
        <dbReference type="ARBA" id="ARBA00022485"/>
    </source>
</evidence>
<evidence type="ECO:0000313" key="16">
    <source>
        <dbReference type="Proteomes" id="UP000018511"/>
    </source>
</evidence>
<dbReference type="HAMAP" id="MF_00942">
    <property type="entry name" value="Nth"/>
    <property type="match status" value="1"/>
</dbReference>
<keyword evidence="4 12" id="KW-0227">DNA damage</keyword>
<dbReference type="SUPFAM" id="SSF48150">
    <property type="entry name" value="DNA-glycosylase"/>
    <property type="match status" value="1"/>
</dbReference>
<keyword evidence="3 12" id="KW-0479">Metal-binding</keyword>
<keyword evidence="13" id="KW-1133">Transmembrane helix</keyword>
<keyword evidence="11 12" id="KW-0326">Glycosidase</keyword>
<comment type="caution">
    <text evidence="15">The sequence shown here is derived from an EMBL/GenBank/DDBJ whole genome shotgun (WGS) entry which is preliminary data.</text>
</comment>
<evidence type="ECO:0000256" key="12">
    <source>
        <dbReference type="HAMAP-Rule" id="MF_00942"/>
    </source>
</evidence>
<keyword evidence="6 12" id="KW-0408">Iron</keyword>
<dbReference type="Gene3D" id="1.10.1670.10">
    <property type="entry name" value="Helix-hairpin-Helix base-excision DNA repair enzymes (C-terminal)"/>
    <property type="match status" value="1"/>
</dbReference>
<dbReference type="FunFam" id="1.10.340.30:FF:000001">
    <property type="entry name" value="Endonuclease III"/>
    <property type="match status" value="1"/>
</dbReference>
<keyword evidence="2 12" id="KW-0004">4Fe-4S</keyword>
<dbReference type="Proteomes" id="UP000018511">
    <property type="component" value="Unassembled WGS sequence"/>
</dbReference>
<feature type="domain" description="HhH-GPD" evidence="14">
    <location>
        <begin position="214"/>
        <end position="361"/>
    </location>
</feature>
<dbReference type="FunFam" id="1.10.1670.10:FF:000001">
    <property type="entry name" value="Endonuclease III"/>
    <property type="match status" value="1"/>
</dbReference>
<feature type="binding site" evidence="12">
    <location>
        <position position="379"/>
    </location>
    <ligand>
        <name>[4Fe-4S] cluster</name>
        <dbReference type="ChEBI" id="CHEBI:49883"/>
    </ligand>
</feature>
<dbReference type="PATRIC" id="fig|1388762.3.peg.1020"/>
<keyword evidence="13" id="KW-0472">Membrane</keyword>
<evidence type="ECO:0000256" key="4">
    <source>
        <dbReference type="ARBA" id="ARBA00022763"/>
    </source>
</evidence>
<dbReference type="GO" id="GO:0019104">
    <property type="term" value="F:DNA N-glycosylase activity"/>
    <property type="evidence" value="ECO:0007669"/>
    <property type="project" value="UniProtKB-UniRule"/>
</dbReference>
<dbReference type="Gene3D" id="1.10.340.30">
    <property type="entry name" value="Hypothetical protein, domain 2"/>
    <property type="match status" value="1"/>
</dbReference>
<organism evidence="15 16">
    <name type="scientific">Pseudomonas taiwanensis SJ9</name>
    <dbReference type="NCBI Taxonomy" id="1388762"/>
    <lineage>
        <taxon>Bacteria</taxon>
        <taxon>Pseudomonadati</taxon>
        <taxon>Pseudomonadota</taxon>
        <taxon>Gammaproteobacteria</taxon>
        <taxon>Pseudomonadales</taxon>
        <taxon>Pseudomonadaceae</taxon>
        <taxon>Pseudomonas</taxon>
    </lineage>
</organism>
<dbReference type="InterPro" id="IPR004035">
    <property type="entry name" value="Endouclease-III_FeS-bd_BS"/>
</dbReference>
<proteinExistence type="inferred from homology"/>
<dbReference type="InterPro" id="IPR023170">
    <property type="entry name" value="HhH_base_excis_C"/>
</dbReference>
<gene>
    <name evidence="12" type="primary">nth</name>
    <name evidence="15" type="ORF">O164_05080</name>
</gene>
<evidence type="ECO:0000256" key="6">
    <source>
        <dbReference type="ARBA" id="ARBA00023004"/>
    </source>
</evidence>
<evidence type="ECO:0000256" key="1">
    <source>
        <dbReference type="ARBA" id="ARBA00008343"/>
    </source>
</evidence>
<sequence>MNRLYLLGASLVPLLGATRTLSEGATIGVCAVLLSSLHQLLMPPLRRRSVTWTYVLASLLVLAALASCLQLALRAWLLPLALSLGHYPALLCLQCLAIDYLLPDQGAGACSPATFARCLPHACCLVPAANGWPTVSACTWPAWPRAPCYCSDCCWPCTIACVRALPNHVIKESSDFMNAAKRLEIFRRLHEDNPDPKTELAYTTPFELLVAVTLSAQSTDVGVNKATARLFPVANTPEAIYALGVEGLSEYIKTIGLYNSKAKNVIEACRLLIERHDSQVPQTREALEALPGVGRKTANVVLNTAFRQPTMAVDTHIFRVSNRTGIAPGKTVLEVEKKLIKFVPKDYLLDAHNWLILHGRYVCQARKPRCGSCRIEDLCEYKHKTSDD</sequence>
<evidence type="ECO:0000259" key="14">
    <source>
        <dbReference type="SMART" id="SM00478"/>
    </source>
</evidence>
<comment type="cofactor">
    <cofactor evidence="12">
        <name>[4Fe-4S] cluster</name>
        <dbReference type="ChEBI" id="CHEBI:49883"/>
    </cofactor>
    <text evidence="12">Binds 1 [4Fe-4S] cluster.</text>
</comment>
<keyword evidence="8 12" id="KW-0238">DNA-binding</keyword>
<dbReference type="PROSITE" id="PS00764">
    <property type="entry name" value="ENDONUCLEASE_III_1"/>
    <property type="match status" value="1"/>
</dbReference>
<keyword evidence="5 12" id="KW-0378">Hydrolase</keyword>
<evidence type="ECO:0000256" key="13">
    <source>
        <dbReference type="SAM" id="Phobius"/>
    </source>
</evidence>
<accession>V7DGW3</accession>